<dbReference type="InterPro" id="IPR035093">
    <property type="entry name" value="RelE/ParE_toxin_dom_sf"/>
</dbReference>
<dbReference type="Gene3D" id="3.30.2310.20">
    <property type="entry name" value="RelE-like"/>
    <property type="match status" value="1"/>
</dbReference>
<protein>
    <recommendedName>
        <fullName evidence="3">Type II toxin-antitoxin system RelE/ParE family toxin</fullName>
    </recommendedName>
</protein>
<sequence length="110" mass="12910">MLPLKRAPEYKRRLRYYAHDLTQRYGPDVAEAFLKRVQAEEHLIRDNNQVGTSVPYIFAGQHILLRECYFDSGPAKYCLIYDILEDCVALISLWHGKGAREDGILVRRWK</sequence>
<gene>
    <name evidence="1" type="ORF">L9S41_18490</name>
</gene>
<reference evidence="1" key="1">
    <citation type="journal article" date="2022" name="Environ. Microbiol.">
        <title>Geoalkalibacter halelectricus SAP #1 sp. nov. possessing extracellular electron transfer and mineral#reducing capabilities from a haloalkaline environment.</title>
        <authorList>
            <person name="Yadav S."/>
            <person name="Singh R."/>
            <person name="Sundharam S.S."/>
            <person name="Chaudhary S."/>
            <person name="Krishnamurthi S."/>
            <person name="Patil S.A."/>
        </authorList>
    </citation>
    <scope>NUCLEOTIDE SEQUENCE</scope>
    <source>
        <strain evidence="1">SAP-1</strain>
    </source>
</reference>
<dbReference type="EMBL" id="CP092109">
    <property type="protein sequence ID" value="UWZ79646.1"/>
    <property type="molecule type" value="Genomic_DNA"/>
</dbReference>
<dbReference type="Proteomes" id="UP001060414">
    <property type="component" value="Chromosome"/>
</dbReference>
<dbReference type="RefSeq" id="WP_260747998.1">
    <property type="nucleotide sequence ID" value="NZ_CP092109.1"/>
</dbReference>
<proteinExistence type="predicted"/>
<name>A0ABY5ZLQ5_9BACT</name>
<keyword evidence="2" id="KW-1185">Reference proteome</keyword>
<evidence type="ECO:0000313" key="1">
    <source>
        <dbReference type="EMBL" id="UWZ79646.1"/>
    </source>
</evidence>
<organism evidence="1 2">
    <name type="scientific">Geoalkalibacter halelectricus</name>
    <dbReference type="NCBI Taxonomy" id="2847045"/>
    <lineage>
        <taxon>Bacteria</taxon>
        <taxon>Pseudomonadati</taxon>
        <taxon>Thermodesulfobacteriota</taxon>
        <taxon>Desulfuromonadia</taxon>
        <taxon>Desulfuromonadales</taxon>
        <taxon>Geoalkalibacteraceae</taxon>
        <taxon>Geoalkalibacter</taxon>
    </lineage>
</organism>
<accession>A0ABY5ZLQ5</accession>
<evidence type="ECO:0008006" key="3">
    <source>
        <dbReference type="Google" id="ProtNLM"/>
    </source>
</evidence>
<evidence type="ECO:0000313" key="2">
    <source>
        <dbReference type="Proteomes" id="UP001060414"/>
    </source>
</evidence>